<evidence type="ECO:0000313" key="6">
    <source>
        <dbReference type="Proteomes" id="UP001244011"/>
    </source>
</evidence>
<dbReference type="PRINTS" id="PR00081">
    <property type="entry name" value="GDHRDH"/>
</dbReference>
<name>A0AAJ0C769_9PEZI</name>
<dbReference type="GO" id="GO:0016616">
    <property type="term" value="F:oxidoreductase activity, acting on the CH-OH group of donors, NAD or NADP as acceptor"/>
    <property type="evidence" value="ECO:0007669"/>
    <property type="project" value="UniProtKB-ARBA"/>
</dbReference>
<dbReference type="SMART" id="SM00822">
    <property type="entry name" value="PKS_KR"/>
    <property type="match status" value="1"/>
</dbReference>
<dbReference type="Proteomes" id="UP001244011">
    <property type="component" value="Unassembled WGS sequence"/>
</dbReference>
<dbReference type="InterPro" id="IPR057326">
    <property type="entry name" value="KR_dom"/>
</dbReference>
<evidence type="ECO:0000259" key="4">
    <source>
        <dbReference type="SMART" id="SM00822"/>
    </source>
</evidence>
<dbReference type="RefSeq" id="XP_060285164.1">
    <property type="nucleotide sequence ID" value="XM_060427529.1"/>
</dbReference>
<comment type="caution">
    <text evidence="5">The sequence shown here is derived from an EMBL/GenBank/DDBJ whole genome shotgun (WGS) entry which is preliminary data.</text>
</comment>
<dbReference type="AlphaFoldDB" id="A0AAJ0C769"/>
<dbReference type="GeneID" id="85310716"/>
<feature type="domain" description="Ketoreductase" evidence="4">
    <location>
        <begin position="14"/>
        <end position="159"/>
    </location>
</feature>
<evidence type="ECO:0000256" key="2">
    <source>
        <dbReference type="ARBA" id="ARBA00022857"/>
    </source>
</evidence>
<gene>
    <name evidence="5" type="ORF">QBC33DRAFT_534254</name>
</gene>
<dbReference type="PANTHER" id="PTHR42760:SF5">
    <property type="entry name" value="2-DEHYDRO-3-DEOXY-D-GLUCONATE 5-DEHYDROGENASE"/>
    <property type="match status" value="1"/>
</dbReference>
<dbReference type="EMBL" id="MU839004">
    <property type="protein sequence ID" value="KAK1768951.1"/>
    <property type="molecule type" value="Genomic_DNA"/>
</dbReference>
<dbReference type="PANTHER" id="PTHR42760">
    <property type="entry name" value="SHORT-CHAIN DEHYDROGENASES/REDUCTASES FAMILY MEMBER"/>
    <property type="match status" value="1"/>
</dbReference>
<keyword evidence="6" id="KW-1185">Reference proteome</keyword>
<comment type="similarity">
    <text evidence="1">Belongs to the short-chain dehydrogenases/reductases (SDR) family.</text>
</comment>
<evidence type="ECO:0000256" key="3">
    <source>
        <dbReference type="ARBA" id="ARBA00023002"/>
    </source>
</evidence>
<keyword evidence="3" id="KW-0560">Oxidoreductase</keyword>
<keyword evidence="2" id="KW-0521">NADP</keyword>
<protein>
    <recommendedName>
        <fullName evidence="4">Ketoreductase domain-containing protein</fullName>
    </recommendedName>
</protein>
<accession>A0AAJ0C769</accession>
<dbReference type="InterPro" id="IPR036291">
    <property type="entry name" value="NAD(P)-bd_dom_sf"/>
</dbReference>
<dbReference type="SUPFAM" id="SSF51735">
    <property type="entry name" value="NAD(P)-binding Rossmann-fold domains"/>
    <property type="match status" value="1"/>
</dbReference>
<dbReference type="Pfam" id="PF13561">
    <property type="entry name" value="adh_short_C2"/>
    <property type="match status" value="1"/>
</dbReference>
<dbReference type="PROSITE" id="PS00061">
    <property type="entry name" value="ADH_SHORT"/>
    <property type="match status" value="1"/>
</dbReference>
<reference evidence="5" key="1">
    <citation type="submission" date="2023-06" db="EMBL/GenBank/DDBJ databases">
        <title>Genome-scale phylogeny and comparative genomics of the fungal order Sordariales.</title>
        <authorList>
            <consortium name="Lawrence Berkeley National Laboratory"/>
            <person name="Hensen N."/>
            <person name="Bonometti L."/>
            <person name="Westerberg I."/>
            <person name="Brannstrom I.O."/>
            <person name="Guillou S."/>
            <person name="Cros-Aarteil S."/>
            <person name="Calhoun S."/>
            <person name="Haridas S."/>
            <person name="Kuo A."/>
            <person name="Mondo S."/>
            <person name="Pangilinan J."/>
            <person name="Riley R."/>
            <person name="Labutti K."/>
            <person name="Andreopoulos B."/>
            <person name="Lipzen A."/>
            <person name="Chen C."/>
            <person name="Yanf M."/>
            <person name="Daum C."/>
            <person name="Ng V."/>
            <person name="Clum A."/>
            <person name="Steindorff A."/>
            <person name="Ohm R."/>
            <person name="Martin F."/>
            <person name="Silar P."/>
            <person name="Natvig D."/>
            <person name="Lalanne C."/>
            <person name="Gautier V."/>
            <person name="Ament-Velasquez S.L."/>
            <person name="Kruys A."/>
            <person name="Hutchinson M.I."/>
            <person name="Powell A.J."/>
            <person name="Barry K."/>
            <person name="Miller A.N."/>
            <person name="Grigoriev I.V."/>
            <person name="Debuchy R."/>
            <person name="Gladieux P."/>
            <person name="Thoren M.H."/>
            <person name="Johannesson H."/>
        </authorList>
    </citation>
    <scope>NUCLEOTIDE SEQUENCE</scope>
    <source>
        <strain evidence="5">8032-3</strain>
    </source>
</reference>
<dbReference type="InterPro" id="IPR020904">
    <property type="entry name" value="Sc_DH/Rdtase_CS"/>
</dbReference>
<dbReference type="Gene3D" id="3.40.50.720">
    <property type="entry name" value="NAD(P)-binding Rossmann-like Domain"/>
    <property type="match status" value="1"/>
</dbReference>
<dbReference type="FunFam" id="3.40.50.720:FF:000398">
    <property type="entry name" value="Probable 2-deoxy-D-gluconate 3-dehydrogenase"/>
    <property type="match status" value="1"/>
</dbReference>
<dbReference type="PRINTS" id="PR00080">
    <property type="entry name" value="SDRFAMILY"/>
</dbReference>
<dbReference type="InterPro" id="IPR002347">
    <property type="entry name" value="SDR_fam"/>
</dbReference>
<evidence type="ECO:0000256" key="1">
    <source>
        <dbReference type="ARBA" id="ARBA00006484"/>
    </source>
</evidence>
<evidence type="ECO:0000313" key="5">
    <source>
        <dbReference type="EMBL" id="KAK1768951.1"/>
    </source>
</evidence>
<sequence length="263" mass="27623">MASSVKDLFSLEGHTALVTGGTRGIGQAVAIALAEAGADILLVQRDESSTTTLKAIQALGRKAEIYTADLSSAEDVAKLVPKILADGHEIRILVNCGGIQRRHPCEAFPDSDFNEVMQVNLNAVFSLCRDVGAHLLQLEPSAVTGRRGSILNFASLLTFQGGLTVPAYAASKGAVGQLTKSFANEWTSRGITVNAIAPGYIETDMNTALLGNPERLAGISARIPAGRWGSPEDFKGTAVYLASRASGYVSGHILVVDGGWMGR</sequence>
<organism evidence="5 6">
    <name type="scientific">Phialemonium atrogriseum</name>
    <dbReference type="NCBI Taxonomy" id="1093897"/>
    <lineage>
        <taxon>Eukaryota</taxon>
        <taxon>Fungi</taxon>
        <taxon>Dikarya</taxon>
        <taxon>Ascomycota</taxon>
        <taxon>Pezizomycotina</taxon>
        <taxon>Sordariomycetes</taxon>
        <taxon>Sordariomycetidae</taxon>
        <taxon>Cephalothecales</taxon>
        <taxon>Cephalothecaceae</taxon>
        <taxon>Phialemonium</taxon>
    </lineage>
</organism>
<proteinExistence type="inferred from homology"/>